<reference evidence="4 5" key="1">
    <citation type="submission" date="2018-04" db="EMBL/GenBank/DDBJ databases">
        <title>Genome sequencing reveals highly heavy metal resistance and biotechnology application of the novel Enterobacter cloacae amazonensis isolated from wastewater river in Manaus - Amazonas.</title>
        <authorList>
            <person name="Astolfi M.C.T."/>
            <person name="Carvalho E.B.D.S."/>
            <person name="Lacerda L.B."/>
            <person name="Pinto M.V."/>
            <person name="Nogueira V.B."/>
            <person name="Barros A.M."/>
            <person name="Astolfi-Filho S."/>
        </authorList>
    </citation>
    <scope>NUCLEOTIDE SEQUENCE [LARGE SCALE GENOMIC DNA]</scope>
    <source>
        <strain evidence="5">amazonensis</strain>
    </source>
</reference>
<name>A0A2T4XW53_ENTCL</name>
<dbReference type="InterPro" id="IPR036410">
    <property type="entry name" value="HSP_DnaJ_Cys-rich_dom_sf"/>
</dbReference>
<protein>
    <submittedName>
        <fullName evidence="4">Antitermination protein</fullName>
    </submittedName>
</protein>
<dbReference type="OrthoDB" id="6572202at2"/>
<dbReference type="AlphaFoldDB" id="A0A2T4XW53"/>
<sequence length="271" mass="29921">MKLEASLKHFSPQGMHISDDVKGTSPDRITGTDVMAAIGTTSSRARFGLAAFFGKAGISKTDEQLAVQALARYAMDVAPKNVRKAAGGQFGWCMQILAQFAFADYSRSAATSVTCHSCSGTGRTTREQITRKVSYPWGKAPYWACRSRAVRPSDWEQWTEVKEVVQAVCDACEGKGTISARCRCGGKGEVLDRKATKERGAPVFKTCERCSGNGFSAISSATVHRAILKRLPDLHQSSWSRNWKPFYEMLVDTLRQWERHAAVEFDKATTY</sequence>
<comment type="caution">
    <text evidence="4">The sequence shown here is derived from an EMBL/GenBank/DDBJ whole genome shotgun (WGS) entry which is preliminary data.</text>
</comment>
<gene>
    <name evidence="4" type="ORF">DA103_19315</name>
</gene>
<evidence type="ECO:0000313" key="5">
    <source>
        <dbReference type="Proteomes" id="UP000241614"/>
    </source>
</evidence>
<proteinExistence type="inferred from homology"/>
<dbReference type="RefSeq" id="WP_108090974.1">
    <property type="nucleotide sequence ID" value="NZ_PZPP01000016.1"/>
</dbReference>
<evidence type="ECO:0000313" key="4">
    <source>
        <dbReference type="EMBL" id="PTM34161.1"/>
    </source>
</evidence>
<keyword evidence="2" id="KW-0238">DNA-binding</keyword>
<evidence type="ECO:0000256" key="1">
    <source>
        <dbReference type="ARBA" id="ARBA00023015"/>
    </source>
</evidence>
<dbReference type="EMBL" id="PZPP01000016">
    <property type="protein sequence ID" value="PTM34161.1"/>
    <property type="molecule type" value="Genomic_DNA"/>
</dbReference>
<keyword evidence="1" id="KW-0805">Transcription regulation</keyword>
<dbReference type="GO" id="GO:0006355">
    <property type="term" value="P:regulation of DNA-templated transcription"/>
    <property type="evidence" value="ECO:0007669"/>
    <property type="project" value="InterPro"/>
</dbReference>
<dbReference type="SUPFAM" id="SSF57938">
    <property type="entry name" value="DnaJ/Hsp40 cysteine-rich domain"/>
    <property type="match status" value="1"/>
</dbReference>
<dbReference type="InterPro" id="IPR003222">
    <property type="entry name" value="Antitermntn"/>
</dbReference>
<evidence type="ECO:0000256" key="2">
    <source>
        <dbReference type="ARBA" id="ARBA00023125"/>
    </source>
</evidence>
<accession>A0A2T4XW53</accession>
<dbReference type="InterPro" id="IPR038500">
    <property type="entry name" value="Antitermination_sf"/>
</dbReference>
<dbReference type="Proteomes" id="UP000241614">
    <property type="component" value="Unassembled WGS sequence"/>
</dbReference>
<organism evidence="4 5">
    <name type="scientific">Enterobacter cloacae</name>
    <dbReference type="NCBI Taxonomy" id="550"/>
    <lineage>
        <taxon>Bacteria</taxon>
        <taxon>Pseudomonadati</taxon>
        <taxon>Pseudomonadota</taxon>
        <taxon>Gammaproteobacteria</taxon>
        <taxon>Enterobacterales</taxon>
        <taxon>Enterobacteriaceae</taxon>
        <taxon>Enterobacter</taxon>
        <taxon>Enterobacter cloacae complex</taxon>
    </lineage>
</organism>
<dbReference type="Gene3D" id="1.10.274.110">
    <property type="match status" value="1"/>
</dbReference>
<dbReference type="GO" id="GO:0003677">
    <property type="term" value="F:DNA binding"/>
    <property type="evidence" value="ECO:0007669"/>
    <property type="project" value="UniProtKB-KW"/>
</dbReference>
<dbReference type="HAMAP" id="MF_04158">
    <property type="entry name" value="Antitermination_lambda"/>
    <property type="match status" value="1"/>
</dbReference>
<evidence type="ECO:0000256" key="3">
    <source>
        <dbReference type="ARBA" id="ARBA00023163"/>
    </source>
</evidence>
<keyword evidence="3" id="KW-0804">Transcription</keyword>
<dbReference type="Pfam" id="PF03589">
    <property type="entry name" value="Antiterm"/>
    <property type="match status" value="2"/>
</dbReference>